<dbReference type="PANTHER" id="PTHR11808:SF35">
    <property type="entry name" value="CYSTATHIONINE GAMMA-SYNTHASE (AFU_ORTHOLOGUE AFUA_7G01590)"/>
    <property type="match status" value="1"/>
</dbReference>
<evidence type="ECO:0000313" key="4">
    <source>
        <dbReference type="EMBL" id="RKP04410.1"/>
    </source>
</evidence>
<dbReference type="GO" id="GO:0005737">
    <property type="term" value="C:cytoplasm"/>
    <property type="evidence" value="ECO:0007669"/>
    <property type="project" value="TreeGrafter"/>
</dbReference>
<dbReference type="InterPro" id="IPR015421">
    <property type="entry name" value="PyrdxlP-dep_Trfase_major"/>
</dbReference>
<feature type="non-terminal residue" evidence="4">
    <location>
        <position position="1"/>
    </location>
</feature>
<evidence type="ECO:0000256" key="1">
    <source>
        <dbReference type="ARBA" id="ARBA00001933"/>
    </source>
</evidence>
<evidence type="ECO:0000256" key="2">
    <source>
        <dbReference type="ARBA" id="ARBA00022898"/>
    </source>
</evidence>
<reference evidence="5" key="1">
    <citation type="journal article" date="2018" name="Nat. Microbiol.">
        <title>Leveraging single-cell genomics to expand the fungal tree of life.</title>
        <authorList>
            <person name="Ahrendt S.R."/>
            <person name="Quandt C.A."/>
            <person name="Ciobanu D."/>
            <person name="Clum A."/>
            <person name="Salamov A."/>
            <person name="Andreopoulos B."/>
            <person name="Cheng J.F."/>
            <person name="Woyke T."/>
            <person name="Pelin A."/>
            <person name="Henrissat B."/>
            <person name="Reynolds N.K."/>
            <person name="Benny G.L."/>
            <person name="Smith M.E."/>
            <person name="James T.Y."/>
            <person name="Grigoriev I.V."/>
        </authorList>
    </citation>
    <scope>NUCLEOTIDE SEQUENCE [LARGE SCALE GENOMIC DNA]</scope>
    <source>
        <strain evidence="5">RSA 1356</strain>
    </source>
</reference>
<dbReference type="SUPFAM" id="SSF53383">
    <property type="entry name" value="PLP-dependent transferases"/>
    <property type="match status" value="1"/>
</dbReference>
<dbReference type="PROSITE" id="PS00868">
    <property type="entry name" value="CYS_MET_METAB_PP"/>
    <property type="match status" value="1"/>
</dbReference>
<evidence type="ECO:0000256" key="3">
    <source>
        <dbReference type="RuleBase" id="RU362118"/>
    </source>
</evidence>
<dbReference type="InterPro" id="IPR054542">
    <property type="entry name" value="Cys_met_metab_PP"/>
</dbReference>
<dbReference type="Gene3D" id="3.40.640.10">
    <property type="entry name" value="Type I PLP-dependent aspartate aminotransferase-like (Major domain)"/>
    <property type="match status" value="1"/>
</dbReference>
<dbReference type="Gene3D" id="3.90.1150.10">
    <property type="entry name" value="Aspartate Aminotransferase, domain 1"/>
    <property type="match status" value="1"/>
</dbReference>
<dbReference type="GO" id="GO:0019346">
    <property type="term" value="P:transsulfuration"/>
    <property type="evidence" value="ECO:0007669"/>
    <property type="project" value="InterPro"/>
</dbReference>
<keyword evidence="4" id="KW-0808">Transferase</keyword>
<name>A0A4P9XGV6_9FUNG</name>
<dbReference type="OrthoDB" id="3512640at2759"/>
<keyword evidence="2 3" id="KW-0663">Pyridoxal phosphate</keyword>
<sequence length="298" mass="32465">PKRIAIREAYFGSHKVIELVKRIRDVQVIDIDDELSEGDLIWLETPVNPTGEAADIKHYAERAHQAGGWLVVDATFAPPPLQYPFDHGADMVMHSATKYFGGHSDLLGGLLLTNEQSSADKLYKDRGVLGNMMGSLESWLLLRSLRTLEVRVLRQSATATALATWLNGASGGQAHDGIPAGIVHSLRHTTVQTAGGKNEWVQKQMPGGHCAVFAILLETKEQARILPHHLQLAHNATSLGGVESLIEWRYGTDGISDPRLIRVSVGLEALDDLKRDWRQALAQVASLPATTAEVAAAE</sequence>
<dbReference type="Pfam" id="PF01053">
    <property type="entry name" value="Cys_Met_Meta_PP"/>
    <property type="match status" value="1"/>
</dbReference>
<dbReference type="EMBL" id="KZ993757">
    <property type="protein sequence ID" value="RKP04410.1"/>
    <property type="molecule type" value="Genomic_DNA"/>
</dbReference>
<dbReference type="Proteomes" id="UP000271241">
    <property type="component" value="Unassembled WGS sequence"/>
</dbReference>
<evidence type="ECO:0000313" key="5">
    <source>
        <dbReference type="Proteomes" id="UP000271241"/>
    </source>
</evidence>
<dbReference type="GO" id="GO:0016740">
    <property type="term" value="F:transferase activity"/>
    <property type="evidence" value="ECO:0007669"/>
    <property type="project" value="UniProtKB-KW"/>
</dbReference>
<dbReference type="InterPro" id="IPR015422">
    <property type="entry name" value="PyrdxlP-dep_Trfase_small"/>
</dbReference>
<dbReference type="GO" id="GO:0016846">
    <property type="term" value="F:carbon-sulfur lyase activity"/>
    <property type="evidence" value="ECO:0007669"/>
    <property type="project" value="TreeGrafter"/>
</dbReference>
<dbReference type="AlphaFoldDB" id="A0A4P9XGV6"/>
<comment type="cofactor">
    <cofactor evidence="1 3">
        <name>pyridoxal 5'-phosphate</name>
        <dbReference type="ChEBI" id="CHEBI:597326"/>
    </cofactor>
</comment>
<protein>
    <submittedName>
        <fullName evidence="4">Pyridoxal phosphate-dependent transferase</fullName>
    </submittedName>
</protein>
<dbReference type="InterPro" id="IPR015424">
    <property type="entry name" value="PyrdxlP-dep_Trfase"/>
</dbReference>
<proteinExistence type="inferred from homology"/>
<comment type="similarity">
    <text evidence="3">Belongs to the trans-sulfuration enzymes family.</text>
</comment>
<dbReference type="STRING" id="78915.A0A4P9XGV6"/>
<gene>
    <name evidence="4" type="ORF">THASP1DRAFT_21154</name>
</gene>
<organism evidence="4 5">
    <name type="scientific">Thamnocephalis sphaerospora</name>
    <dbReference type="NCBI Taxonomy" id="78915"/>
    <lineage>
        <taxon>Eukaryota</taxon>
        <taxon>Fungi</taxon>
        <taxon>Fungi incertae sedis</taxon>
        <taxon>Zoopagomycota</taxon>
        <taxon>Zoopagomycotina</taxon>
        <taxon>Zoopagomycetes</taxon>
        <taxon>Zoopagales</taxon>
        <taxon>Sigmoideomycetaceae</taxon>
        <taxon>Thamnocephalis</taxon>
    </lineage>
</organism>
<dbReference type="GO" id="GO:0030170">
    <property type="term" value="F:pyridoxal phosphate binding"/>
    <property type="evidence" value="ECO:0007669"/>
    <property type="project" value="InterPro"/>
</dbReference>
<accession>A0A4P9XGV6</accession>
<keyword evidence="5" id="KW-1185">Reference proteome</keyword>
<dbReference type="PANTHER" id="PTHR11808">
    <property type="entry name" value="TRANS-SULFURATION ENZYME FAMILY MEMBER"/>
    <property type="match status" value="1"/>
</dbReference>
<dbReference type="InterPro" id="IPR000277">
    <property type="entry name" value="Cys/Met-Metab_PyrdxlP-dep_enz"/>
</dbReference>